<dbReference type="STRING" id="146536.AQI70_34060"/>
<sequence>MEPPASRLVQQVRDGLFPSMHTLIAYQTLFGMYCGIVPDGIDGLGLDDLEWAGDTTILLSYVKGRAAKESLNLPKRAVRLLEQWLEHSAPLRVFADDELRESLWIAQDPLTGSRVTGPPATGKPRQTFVKEVALTDDLGTPFTIHRGRIRATYEEQLARRGWTGRATIDPNHTPRTEGDHYVIPTTPAQLDAVESIIEDGQADLLRKALAPVVLTSEQAATFVEGFPGEVERLGLDTASIAALVGGERDVFTAACADQLAGLHGPAGKPCPARPWVCLLCPLAVFMPRHIGNLLRLESFFLRQFRQMPTEHFVRAFGPYADRLSSEILPKFTADARSRAAREVADDDTELPLRPEEMS</sequence>
<name>A0A117NVM5_9ACTN</name>
<accession>A0A117NVM5</accession>
<organism evidence="1 2">
    <name type="scientific">Streptomyces curacoi</name>
    <dbReference type="NCBI Taxonomy" id="146536"/>
    <lineage>
        <taxon>Bacteria</taxon>
        <taxon>Bacillati</taxon>
        <taxon>Actinomycetota</taxon>
        <taxon>Actinomycetes</taxon>
        <taxon>Kitasatosporales</taxon>
        <taxon>Streptomycetaceae</taxon>
        <taxon>Streptomyces</taxon>
    </lineage>
</organism>
<dbReference type="OrthoDB" id="4308266at2"/>
<dbReference type="RefSeq" id="WP_062156305.1">
    <property type="nucleotide sequence ID" value="NZ_KQ947996.1"/>
</dbReference>
<evidence type="ECO:0000313" key="1">
    <source>
        <dbReference type="EMBL" id="KUM68218.1"/>
    </source>
</evidence>
<dbReference type="AlphaFoldDB" id="A0A117NVM5"/>
<keyword evidence="2" id="KW-1185">Reference proteome</keyword>
<protein>
    <submittedName>
        <fullName evidence="1">Uncharacterized protein</fullName>
    </submittedName>
</protein>
<dbReference type="Proteomes" id="UP000054024">
    <property type="component" value="Unassembled WGS sequence"/>
</dbReference>
<gene>
    <name evidence="1" type="ORF">AQI70_34060</name>
</gene>
<reference evidence="1 2" key="1">
    <citation type="submission" date="2015-10" db="EMBL/GenBank/DDBJ databases">
        <title>Draft genome sequence of Streptomyces curacoi DSM 40107, type strain for the species Streptomyces curacoi.</title>
        <authorList>
            <person name="Ruckert C."/>
            <person name="Winkler A."/>
            <person name="Kalinowski J."/>
            <person name="Kampfer P."/>
            <person name="Glaeser S."/>
        </authorList>
    </citation>
    <scope>NUCLEOTIDE SEQUENCE [LARGE SCALE GENOMIC DNA]</scope>
    <source>
        <strain evidence="1 2">DSM 40107</strain>
    </source>
</reference>
<comment type="caution">
    <text evidence="1">The sequence shown here is derived from an EMBL/GenBank/DDBJ whole genome shotgun (WGS) entry which is preliminary data.</text>
</comment>
<dbReference type="EMBL" id="LMWJ01000032">
    <property type="protein sequence ID" value="KUM68218.1"/>
    <property type="molecule type" value="Genomic_DNA"/>
</dbReference>
<proteinExistence type="predicted"/>
<evidence type="ECO:0000313" key="2">
    <source>
        <dbReference type="Proteomes" id="UP000054024"/>
    </source>
</evidence>